<proteinExistence type="predicted"/>
<dbReference type="PANTHER" id="PTHR35218">
    <property type="entry name" value="RNASE H DOMAIN-CONTAINING PROTEIN"/>
    <property type="match status" value="1"/>
</dbReference>
<dbReference type="AlphaFoldDB" id="A0AAW2M909"/>
<comment type="caution">
    <text evidence="1">The sequence shown here is derived from an EMBL/GenBank/DDBJ whole genome shotgun (WGS) entry which is preliminary data.</text>
</comment>
<name>A0AAW2M909_9LAMI</name>
<dbReference type="InterPro" id="IPR036691">
    <property type="entry name" value="Endo/exonu/phosph_ase_sf"/>
</dbReference>
<reference evidence="1" key="2">
    <citation type="journal article" date="2024" name="Plant">
        <title>Genomic evolution and insights into agronomic trait innovations of Sesamum species.</title>
        <authorList>
            <person name="Miao H."/>
            <person name="Wang L."/>
            <person name="Qu L."/>
            <person name="Liu H."/>
            <person name="Sun Y."/>
            <person name="Le M."/>
            <person name="Wang Q."/>
            <person name="Wei S."/>
            <person name="Zheng Y."/>
            <person name="Lin W."/>
            <person name="Duan Y."/>
            <person name="Cao H."/>
            <person name="Xiong S."/>
            <person name="Wang X."/>
            <person name="Wei L."/>
            <person name="Li C."/>
            <person name="Ma Q."/>
            <person name="Ju M."/>
            <person name="Zhao R."/>
            <person name="Li G."/>
            <person name="Mu C."/>
            <person name="Tian Q."/>
            <person name="Mei H."/>
            <person name="Zhang T."/>
            <person name="Gao T."/>
            <person name="Zhang H."/>
        </authorList>
    </citation>
    <scope>NUCLEOTIDE SEQUENCE</scope>
    <source>
        <strain evidence="1">KEN8</strain>
    </source>
</reference>
<accession>A0AAW2M909</accession>
<dbReference type="PANTHER" id="PTHR35218:SF9">
    <property type="entry name" value="ENDONUCLEASE_EXONUCLEASE_PHOSPHATASE DOMAIN-CONTAINING PROTEIN"/>
    <property type="match status" value="1"/>
</dbReference>
<dbReference type="SUPFAM" id="SSF56219">
    <property type="entry name" value="DNase I-like"/>
    <property type="match status" value="1"/>
</dbReference>
<evidence type="ECO:0000313" key="1">
    <source>
        <dbReference type="EMBL" id="KAL0327977.1"/>
    </source>
</evidence>
<reference evidence="1" key="1">
    <citation type="submission" date="2020-06" db="EMBL/GenBank/DDBJ databases">
        <authorList>
            <person name="Li T."/>
            <person name="Hu X."/>
            <person name="Zhang T."/>
            <person name="Song X."/>
            <person name="Zhang H."/>
            <person name="Dai N."/>
            <person name="Sheng W."/>
            <person name="Hou X."/>
            <person name="Wei L."/>
        </authorList>
    </citation>
    <scope>NUCLEOTIDE SEQUENCE</scope>
    <source>
        <strain evidence="1">KEN8</strain>
        <tissue evidence="1">Leaf</tissue>
    </source>
</reference>
<sequence>MAKLWINLNLVQFWRWLRSSPADHYESFSVELPRVGGALEVKNLESLIRVHRPSLVFLSETKCSSYRISCLHSRLNMHGVGVDSHGRSGGLALFWDKSVSCVLRSFSRHHIDVTVQAYDDSSPWHFTDFYGEPNTSK</sequence>
<dbReference type="Gene3D" id="3.60.10.10">
    <property type="entry name" value="Endonuclease/exonuclease/phosphatase"/>
    <property type="match status" value="1"/>
</dbReference>
<gene>
    <name evidence="1" type="ORF">Scaly_2230300</name>
</gene>
<protein>
    <submittedName>
        <fullName evidence="1">Uncharacterized protein</fullName>
    </submittedName>
</protein>
<dbReference type="EMBL" id="JACGWM010000014">
    <property type="protein sequence ID" value="KAL0327977.1"/>
    <property type="molecule type" value="Genomic_DNA"/>
</dbReference>
<organism evidence="1">
    <name type="scientific">Sesamum calycinum</name>
    <dbReference type="NCBI Taxonomy" id="2727403"/>
    <lineage>
        <taxon>Eukaryota</taxon>
        <taxon>Viridiplantae</taxon>
        <taxon>Streptophyta</taxon>
        <taxon>Embryophyta</taxon>
        <taxon>Tracheophyta</taxon>
        <taxon>Spermatophyta</taxon>
        <taxon>Magnoliopsida</taxon>
        <taxon>eudicotyledons</taxon>
        <taxon>Gunneridae</taxon>
        <taxon>Pentapetalae</taxon>
        <taxon>asterids</taxon>
        <taxon>lamiids</taxon>
        <taxon>Lamiales</taxon>
        <taxon>Pedaliaceae</taxon>
        <taxon>Sesamum</taxon>
    </lineage>
</organism>